<evidence type="ECO:0000259" key="9">
    <source>
        <dbReference type="Pfam" id="PF00881"/>
    </source>
</evidence>
<keyword evidence="3 8" id="KW-0285">Flavoprotein</keyword>
<keyword evidence="6 8" id="KW-0560">Oxidoreductase</keyword>
<evidence type="ECO:0000313" key="11">
    <source>
        <dbReference type="Proteomes" id="UP001248581"/>
    </source>
</evidence>
<comment type="similarity">
    <text evidence="2 8">Belongs to the nitroreductase family.</text>
</comment>
<dbReference type="Gene3D" id="3.40.109.10">
    <property type="entry name" value="NADH Oxidase"/>
    <property type="match status" value="1"/>
</dbReference>
<dbReference type="InterPro" id="IPR029479">
    <property type="entry name" value="Nitroreductase"/>
</dbReference>
<keyword evidence="11" id="KW-1185">Reference proteome</keyword>
<reference evidence="11" key="1">
    <citation type="submission" date="2023-09" db="EMBL/GenBank/DDBJ databases">
        <authorList>
            <person name="Li S."/>
            <person name="Li X."/>
            <person name="Zhang C."/>
            <person name="Zhao Z."/>
        </authorList>
    </citation>
    <scope>NUCLEOTIDE SEQUENCE [LARGE SCALE GENOMIC DNA]</scope>
    <source>
        <strain evidence="11">SQ345</strain>
    </source>
</reference>
<keyword evidence="5 8" id="KW-0521">NADP</keyword>
<dbReference type="Proteomes" id="UP001248581">
    <property type="component" value="Chromosome"/>
</dbReference>
<keyword evidence="7 8" id="KW-0520">NAD</keyword>
<accession>A0ABY9TG28</accession>
<organism evidence="10 11">
    <name type="scientific">Thalassotalea nanhaiensis</name>
    <dbReference type="NCBI Taxonomy" id="3065648"/>
    <lineage>
        <taxon>Bacteria</taxon>
        <taxon>Pseudomonadati</taxon>
        <taxon>Pseudomonadota</taxon>
        <taxon>Gammaproteobacteria</taxon>
        <taxon>Alteromonadales</taxon>
        <taxon>Colwelliaceae</taxon>
        <taxon>Thalassotalea</taxon>
    </lineage>
</organism>
<sequence length="183" mass="20030">MSPIEFLATRQSNGFLTSPAPSADQLNAIFTTAIAVPDHAGLNPYKFHQIQGDGLTKLTNYYVEAIKSVTDDPVKIAKAEKMAYRAPLLIVVSTYYKQHAKVPKQEQLVTAGCAAHAIQMASTALGYGAMWRTGDVAYSNIVKQGLGISEDNDIVGFIYIGSKSKELPNKPRKAAEHFIEQWQ</sequence>
<comment type="cofactor">
    <cofactor evidence="1 8">
        <name>FMN</name>
        <dbReference type="ChEBI" id="CHEBI:58210"/>
    </cofactor>
</comment>
<gene>
    <name evidence="10" type="ORF">RI845_09570</name>
</gene>
<evidence type="ECO:0000256" key="8">
    <source>
        <dbReference type="PIRNR" id="PIRNR000232"/>
    </source>
</evidence>
<evidence type="ECO:0000256" key="6">
    <source>
        <dbReference type="ARBA" id="ARBA00023002"/>
    </source>
</evidence>
<protein>
    <recommendedName>
        <fullName evidence="8">Putative NAD(P)H nitroreductase</fullName>
        <ecNumber evidence="8">1.-.-.-</ecNumber>
    </recommendedName>
</protein>
<dbReference type="Pfam" id="PF00881">
    <property type="entry name" value="Nitroreductase"/>
    <property type="match status" value="1"/>
</dbReference>
<evidence type="ECO:0000256" key="2">
    <source>
        <dbReference type="ARBA" id="ARBA00007118"/>
    </source>
</evidence>
<dbReference type="RefSeq" id="WP_348385965.1">
    <property type="nucleotide sequence ID" value="NZ_CP134146.1"/>
</dbReference>
<keyword evidence="4 8" id="KW-0288">FMN</keyword>
<dbReference type="InterPro" id="IPR052530">
    <property type="entry name" value="NAD(P)H_nitroreductase"/>
</dbReference>
<dbReference type="InterPro" id="IPR000415">
    <property type="entry name" value="Nitroreductase-like"/>
</dbReference>
<evidence type="ECO:0000256" key="1">
    <source>
        <dbReference type="ARBA" id="ARBA00001917"/>
    </source>
</evidence>
<dbReference type="InterPro" id="IPR026021">
    <property type="entry name" value="YdjA-like"/>
</dbReference>
<name>A0ABY9TG28_9GAMM</name>
<evidence type="ECO:0000256" key="4">
    <source>
        <dbReference type="ARBA" id="ARBA00022643"/>
    </source>
</evidence>
<evidence type="ECO:0000256" key="5">
    <source>
        <dbReference type="ARBA" id="ARBA00022857"/>
    </source>
</evidence>
<dbReference type="CDD" id="cd02135">
    <property type="entry name" value="YdjA-like"/>
    <property type="match status" value="1"/>
</dbReference>
<evidence type="ECO:0000256" key="3">
    <source>
        <dbReference type="ARBA" id="ARBA00022630"/>
    </source>
</evidence>
<dbReference type="SUPFAM" id="SSF55469">
    <property type="entry name" value="FMN-dependent nitroreductase-like"/>
    <property type="match status" value="1"/>
</dbReference>
<dbReference type="EMBL" id="CP134146">
    <property type="protein sequence ID" value="WNC66800.1"/>
    <property type="molecule type" value="Genomic_DNA"/>
</dbReference>
<proteinExistence type="inferred from homology"/>
<dbReference type="EC" id="1.-.-.-" evidence="8"/>
<feature type="domain" description="Nitroreductase" evidence="9">
    <location>
        <begin position="15"/>
        <end position="161"/>
    </location>
</feature>
<evidence type="ECO:0000256" key="7">
    <source>
        <dbReference type="ARBA" id="ARBA00023027"/>
    </source>
</evidence>
<dbReference type="PANTHER" id="PTHR43821:SF1">
    <property type="entry name" value="NAD(P)H NITROREDUCTASE YDJA-RELATED"/>
    <property type="match status" value="1"/>
</dbReference>
<evidence type="ECO:0000313" key="10">
    <source>
        <dbReference type="EMBL" id="WNC66800.1"/>
    </source>
</evidence>
<dbReference type="PANTHER" id="PTHR43821">
    <property type="entry name" value="NAD(P)H NITROREDUCTASE YDJA-RELATED"/>
    <property type="match status" value="1"/>
</dbReference>
<dbReference type="PIRSF" id="PIRSF000232">
    <property type="entry name" value="YdjA"/>
    <property type="match status" value="1"/>
</dbReference>